<comment type="caution">
    <text evidence="1">The sequence shown here is derived from an EMBL/GenBank/DDBJ whole genome shotgun (WGS) entry which is preliminary data.</text>
</comment>
<dbReference type="Pfam" id="PF10713">
    <property type="entry name" value="DUF2509"/>
    <property type="match status" value="1"/>
</dbReference>
<sequence length="159" mass="17498">MKAGAQRGSVALSLMMTILLLGLGAVMGVQLHTQRWQKVIHNEFLYLKAFHQAESSLAWGLTLRWRGIDGECRCQPDDRLRVCLGDSGRAGNWVLAGEGQQDEQGQALQLFRLVRLRVGPDETGNSEGYRLSAMSAGWLDYFPGERRHGTQKTAGAGNA</sequence>
<protein>
    <submittedName>
        <fullName evidence="1">Uncharacterized protein DUF2509</fullName>
    </submittedName>
</protein>
<keyword evidence="2" id="KW-1185">Reference proteome</keyword>
<dbReference type="EMBL" id="SMCR01000011">
    <property type="protein sequence ID" value="TCV92616.1"/>
    <property type="molecule type" value="Genomic_DNA"/>
</dbReference>
<dbReference type="AlphaFoldDB" id="A0A4R3YK35"/>
<accession>A0A4R3YK35</accession>
<name>A0A4R3YK35_9GAMM</name>
<evidence type="ECO:0000313" key="1">
    <source>
        <dbReference type="EMBL" id="TCV92616.1"/>
    </source>
</evidence>
<dbReference type="Proteomes" id="UP000295719">
    <property type="component" value="Unassembled WGS sequence"/>
</dbReference>
<dbReference type="InterPro" id="IPR019652">
    <property type="entry name" value="DUF2509"/>
</dbReference>
<dbReference type="RefSeq" id="WP_131867158.1">
    <property type="nucleotide sequence ID" value="NZ_SMCR01000011.1"/>
</dbReference>
<dbReference type="OrthoDB" id="7059963at2"/>
<proteinExistence type="predicted"/>
<organism evidence="1 2">
    <name type="scientific">Biostraticola tofi</name>
    <dbReference type="NCBI Taxonomy" id="466109"/>
    <lineage>
        <taxon>Bacteria</taxon>
        <taxon>Pseudomonadati</taxon>
        <taxon>Pseudomonadota</taxon>
        <taxon>Gammaproteobacteria</taxon>
        <taxon>Enterobacterales</taxon>
        <taxon>Bruguierivoracaceae</taxon>
        <taxon>Biostraticola</taxon>
    </lineage>
</organism>
<gene>
    <name evidence="1" type="ORF">EDC52_11164</name>
</gene>
<evidence type="ECO:0000313" key="2">
    <source>
        <dbReference type="Proteomes" id="UP000295719"/>
    </source>
</evidence>
<reference evidence="1 2" key="1">
    <citation type="submission" date="2019-03" db="EMBL/GenBank/DDBJ databases">
        <title>Genomic Encyclopedia of Type Strains, Phase IV (KMG-IV): sequencing the most valuable type-strain genomes for metagenomic binning, comparative biology and taxonomic classification.</title>
        <authorList>
            <person name="Goeker M."/>
        </authorList>
    </citation>
    <scope>NUCLEOTIDE SEQUENCE [LARGE SCALE GENOMIC DNA]</scope>
    <source>
        <strain evidence="1 2">DSM 19580</strain>
    </source>
</reference>